<evidence type="ECO:0008006" key="4">
    <source>
        <dbReference type="Google" id="ProtNLM"/>
    </source>
</evidence>
<keyword evidence="1" id="KW-1133">Transmembrane helix</keyword>
<accession>A0ABS4AVM2</accession>
<dbReference type="EMBL" id="JAGIYZ010000010">
    <property type="protein sequence ID" value="MBP0464607.1"/>
    <property type="molecule type" value="Genomic_DNA"/>
</dbReference>
<sequence length="270" mass="29102">MENLVQEIAAAGALAFAAALFLVQATAREVGYIFGHRAADQEATPEGVGVVVGGMLGLLAFVLALTLSFASARHQERRDGTLAEANAIGTAWLRAQAIGHPRGTEIARLLEDYTRVRIDFVRADLHSPGLDGLTARTNAMQSEMWGHVTAIVRERPDPVATALMAALNEAFDLAMAERFAFSFTMPPQLFWLLIGMTTLTMAALGYQLGLRRRPLRILSFLLLAMWTATMTVILDLGAARVGDIRVGAGVYEWTLQGFEGGVAVPPLPGR</sequence>
<name>A0ABS4AVM2_9PROT</name>
<organism evidence="2 3">
    <name type="scientific">Roseomonas nitratireducens</name>
    <dbReference type="NCBI Taxonomy" id="2820810"/>
    <lineage>
        <taxon>Bacteria</taxon>
        <taxon>Pseudomonadati</taxon>
        <taxon>Pseudomonadota</taxon>
        <taxon>Alphaproteobacteria</taxon>
        <taxon>Acetobacterales</taxon>
        <taxon>Roseomonadaceae</taxon>
        <taxon>Roseomonas</taxon>
    </lineage>
</organism>
<reference evidence="2 3" key="1">
    <citation type="submission" date="2021-03" db="EMBL/GenBank/DDBJ databases">
        <authorList>
            <person name="So Y."/>
        </authorList>
    </citation>
    <scope>NUCLEOTIDE SEQUENCE [LARGE SCALE GENOMIC DNA]</scope>
    <source>
        <strain evidence="2 3">PWR1</strain>
    </source>
</reference>
<protein>
    <recommendedName>
        <fullName evidence="4">DUF4239 domain-containing protein</fullName>
    </recommendedName>
</protein>
<comment type="caution">
    <text evidence="2">The sequence shown here is derived from an EMBL/GenBank/DDBJ whole genome shotgun (WGS) entry which is preliminary data.</text>
</comment>
<dbReference type="RefSeq" id="WP_209352004.1">
    <property type="nucleotide sequence ID" value="NZ_JAGIYZ010000010.1"/>
</dbReference>
<feature type="transmembrane region" description="Helical" evidence="1">
    <location>
        <begin position="189"/>
        <end position="209"/>
    </location>
</feature>
<keyword evidence="1" id="KW-0472">Membrane</keyword>
<gene>
    <name evidence="2" type="ORF">J5Y09_11875</name>
</gene>
<proteinExistence type="predicted"/>
<feature type="transmembrane region" description="Helical" evidence="1">
    <location>
        <begin position="215"/>
        <end position="236"/>
    </location>
</feature>
<evidence type="ECO:0000313" key="2">
    <source>
        <dbReference type="EMBL" id="MBP0464607.1"/>
    </source>
</evidence>
<dbReference type="Pfam" id="PF14023">
    <property type="entry name" value="Bestrophin-like"/>
    <property type="match status" value="1"/>
</dbReference>
<dbReference type="InterPro" id="IPR025333">
    <property type="entry name" value="DUF4239"/>
</dbReference>
<keyword evidence="1" id="KW-0812">Transmembrane</keyword>
<feature type="transmembrane region" description="Helical" evidence="1">
    <location>
        <begin position="51"/>
        <end position="70"/>
    </location>
</feature>
<keyword evidence="3" id="KW-1185">Reference proteome</keyword>
<dbReference type="Proteomes" id="UP000680815">
    <property type="component" value="Unassembled WGS sequence"/>
</dbReference>
<evidence type="ECO:0000256" key="1">
    <source>
        <dbReference type="SAM" id="Phobius"/>
    </source>
</evidence>
<evidence type="ECO:0000313" key="3">
    <source>
        <dbReference type="Proteomes" id="UP000680815"/>
    </source>
</evidence>